<evidence type="ECO:0000256" key="1">
    <source>
        <dbReference type="SAM" id="MobiDB-lite"/>
    </source>
</evidence>
<dbReference type="Proteomes" id="UP000756132">
    <property type="component" value="Chromosome 1"/>
</dbReference>
<reference evidence="2" key="2">
    <citation type="journal article" date="2022" name="Microb. Genom.">
        <title>A chromosome-scale genome assembly of the tomato pathogen Cladosporium fulvum reveals a compartmentalized genome architecture and the presence of a dispensable chromosome.</title>
        <authorList>
            <person name="Zaccaron A.Z."/>
            <person name="Chen L.H."/>
            <person name="Samaras A."/>
            <person name="Stergiopoulos I."/>
        </authorList>
    </citation>
    <scope>NUCLEOTIDE SEQUENCE</scope>
    <source>
        <strain evidence="2">Race5_Kim</strain>
    </source>
</reference>
<dbReference type="AlphaFoldDB" id="A0A9Q8L5Y5"/>
<feature type="compositionally biased region" description="Polar residues" evidence="1">
    <location>
        <begin position="23"/>
        <end position="44"/>
    </location>
</feature>
<dbReference type="RefSeq" id="XP_047755189.1">
    <property type="nucleotide sequence ID" value="XM_047901321.1"/>
</dbReference>
<feature type="compositionally biased region" description="Basic and acidic residues" evidence="1">
    <location>
        <begin position="501"/>
        <end position="529"/>
    </location>
</feature>
<organism evidence="2 3">
    <name type="scientific">Passalora fulva</name>
    <name type="common">Tomato leaf mold</name>
    <name type="synonym">Cladosporium fulvum</name>
    <dbReference type="NCBI Taxonomy" id="5499"/>
    <lineage>
        <taxon>Eukaryota</taxon>
        <taxon>Fungi</taxon>
        <taxon>Dikarya</taxon>
        <taxon>Ascomycota</taxon>
        <taxon>Pezizomycotina</taxon>
        <taxon>Dothideomycetes</taxon>
        <taxon>Dothideomycetidae</taxon>
        <taxon>Mycosphaerellales</taxon>
        <taxon>Mycosphaerellaceae</taxon>
        <taxon>Fulvia</taxon>
    </lineage>
</organism>
<reference evidence="2" key="1">
    <citation type="submission" date="2021-12" db="EMBL/GenBank/DDBJ databases">
        <authorList>
            <person name="Zaccaron A."/>
            <person name="Stergiopoulos I."/>
        </authorList>
    </citation>
    <scope>NUCLEOTIDE SEQUENCE</scope>
    <source>
        <strain evidence="2">Race5_Kim</strain>
    </source>
</reference>
<dbReference type="EMBL" id="CP090163">
    <property type="protein sequence ID" value="UJO10823.1"/>
    <property type="molecule type" value="Genomic_DNA"/>
</dbReference>
<name>A0A9Q8L5Y5_PASFU</name>
<feature type="compositionally biased region" description="Polar residues" evidence="1">
    <location>
        <begin position="52"/>
        <end position="62"/>
    </location>
</feature>
<feature type="compositionally biased region" description="Polar residues" evidence="1">
    <location>
        <begin position="622"/>
        <end position="659"/>
    </location>
</feature>
<feature type="compositionally biased region" description="Polar residues" evidence="1">
    <location>
        <begin position="115"/>
        <end position="136"/>
    </location>
</feature>
<keyword evidence="3" id="KW-1185">Reference proteome</keyword>
<sequence>MSEIECAMNSDLPTWDSNRWRNTRISRNESNANGPTSPRIQDSPQHPGPQPSGLNPTNPMSQKATHETFVLDSWIGKSRGMGSRVCDLPRLTEPYAAATEASTYLFHPQQRHSLNYGPQQLANDSPRETSAGTWRSLQHEDRRESTNHTADAPLLTLQIPQPLDLHRPSTLNTPSLSNGRPHSNNDRRPAASTATASTLLPSFAALQEHTDRVENGAETKVASMLPLYRSQERSTAPSLLSRNFSPPNLLKRLGEPLDRGEIQSSKRPHSGASGDQAYQLGRQGSIDYSARAPRRNPSPPPADSVPGSAHPRLSSPNFERCGSQRTLPSPSSRAYPASAAPSVAYNTAQSGSSPATSYQPPSTIHTASSTSATSQHIADLQHQVTLQSLALQTLQSEYASLLQKLQRERVRSQTIEKKTSAADQEVNDLTGKNEDLTEQVKTLEAQLEESERKREDQRQEAAREKEQWGRMLEMSGRLQNRADAEKQRLLEEKNYLTQRLARHDETGTQRPDEQPKQDFPQAERLRFDSHGSGSEQHPDMANAKKYMPSNGISNQHDQHSLEQEVVSLRTRVHALRTTLEGVRRHNEELEVTTRGFLEQTGLLWSNVSRALDDDNSHESRAMSVSRTKIVNTNETWTQKPPENSQQPGLPQSPASTRQPGTLEIIKDGKISLANIAEVSRAKSAEPQELGFHVPTTTSSPEELIKALGPVPTPLPPIRYPPPTTSWTPITPSSQNDKPTEPVSAFAPSFPPGYIGHHRPALSSPRSHHSSNADGNGDETSSSPGTGRRSPDTYNSEPEPSTTRPTTSQSVLTPARPALSHFHSHSFHGHTRSAEWMPPPPPPPKSELAYMTQTGTHA</sequence>
<feature type="compositionally biased region" description="Low complexity" evidence="1">
    <location>
        <begin position="724"/>
        <end position="733"/>
    </location>
</feature>
<feature type="compositionally biased region" description="Polar residues" evidence="1">
    <location>
        <begin position="233"/>
        <end position="246"/>
    </location>
</feature>
<protein>
    <submittedName>
        <fullName evidence="2">Uncharacterized protein</fullName>
    </submittedName>
</protein>
<feature type="region of interest" description="Disordered" evidence="1">
    <location>
        <begin position="445"/>
        <end position="480"/>
    </location>
</feature>
<feature type="compositionally biased region" description="Polar residues" evidence="1">
    <location>
        <begin position="769"/>
        <end position="784"/>
    </location>
</feature>
<feature type="region of interest" description="Disordered" evidence="1">
    <location>
        <begin position="712"/>
        <end position="857"/>
    </location>
</feature>
<feature type="compositionally biased region" description="Basic and acidic residues" evidence="1">
    <location>
        <begin position="449"/>
        <end position="468"/>
    </location>
</feature>
<dbReference type="KEGG" id="ffu:CLAFUR5_02173"/>
<dbReference type="GeneID" id="71982051"/>
<accession>A0A9Q8L5Y5</accession>
<feature type="region of interest" description="Disordered" evidence="1">
    <location>
        <begin position="233"/>
        <end position="253"/>
    </location>
</feature>
<feature type="compositionally biased region" description="Low complexity" evidence="1">
    <location>
        <begin position="795"/>
        <end position="809"/>
    </location>
</feature>
<feature type="region of interest" description="Disordered" evidence="1">
    <location>
        <begin position="500"/>
        <end position="558"/>
    </location>
</feature>
<dbReference type="SUPFAM" id="SSF144284">
    <property type="entry name" value="Sec2 N-terminal region"/>
    <property type="match status" value="1"/>
</dbReference>
<feature type="region of interest" description="Disordered" evidence="1">
    <location>
        <begin position="1"/>
        <end position="62"/>
    </location>
</feature>
<evidence type="ECO:0000313" key="2">
    <source>
        <dbReference type="EMBL" id="UJO10823.1"/>
    </source>
</evidence>
<feature type="region of interest" description="Disordered" evidence="1">
    <location>
        <begin position="613"/>
        <end position="659"/>
    </location>
</feature>
<feature type="compositionally biased region" description="Low complexity" evidence="1">
    <location>
        <begin position="328"/>
        <end position="344"/>
    </location>
</feature>
<evidence type="ECO:0000313" key="3">
    <source>
        <dbReference type="Proteomes" id="UP000756132"/>
    </source>
</evidence>
<feature type="compositionally biased region" description="Polar residues" evidence="1">
    <location>
        <begin position="345"/>
        <end position="361"/>
    </location>
</feature>
<gene>
    <name evidence="2" type="ORF">CLAFUR5_02173</name>
</gene>
<feature type="region of interest" description="Disordered" evidence="1">
    <location>
        <begin position="289"/>
        <end position="370"/>
    </location>
</feature>
<feature type="compositionally biased region" description="Polar residues" evidence="1">
    <location>
        <begin position="169"/>
        <end position="182"/>
    </location>
</feature>
<feature type="compositionally biased region" description="Basic residues" evidence="1">
    <location>
        <begin position="821"/>
        <end position="830"/>
    </location>
</feature>
<feature type="compositionally biased region" description="Pro residues" evidence="1">
    <location>
        <begin position="712"/>
        <end position="723"/>
    </location>
</feature>
<feature type="compositionally biased region" description="Basic and acidic residues" evidence="1">
    <location>
        <begin position="137"/>
        <end position="146"/>
    </location>
</feature>
<proteinExistence type="predicted"/>
<dbReference type="OrthoDB" id="5427204at2759"/>
<feature type="region of interest" description="Disordered" evidence="1">
    <location>
        <begin position="115"/>
        <end position="194"/>
    </location>
</feature>